<sequence>MQMRFDGTLGFHGGIIDEGTDILTGLNRELKEEINLKSTFHVTHEDHMFTHVANSKKFCYHFYAKEVSKEEFQSIEYDTLCADEYGIETFGLVRVPMFVMHDHIRGLPTFLKNQFAGCAKIQLLNFLVLKELCSCDELNVYLNKS</sequence>
<keyword evidence="3" id="KW-0539">Nucleus</keyword>
<proteinExistence type="evidence at transcript level"/>
<evidence type="ECO:0000256" key="1">
    <source>
        <dbReference type="ARBA" id="ARBA00004123"/>
    </source>
</evidence>
<dbReference type="EMBL" id="IAAA01017278">
    <property type="protein sequence ID" value="LAA03745.1"/>
    <property type="molecule type" value="mRNA"/>
</dbReference>
<protein>
    <submittedName>
        <fullName evidence="4">U8 snoRNA-decapping enzyme</fullName>
    </submittedName>
</protein>
<reference evidence="4" key="1">
    <citation type="journal article" date="2016" name="Mol. Ecol. Resour.">
        <title>Evaluation of the impact of RNA preservation methods of spiders for de novo transcriptome assembly.</title>
        <authorList>
            <person name="Kono N."/>
            <person name="Nakamura H."/>
            <person name="Ito Y."/>
            <person name="Tomita M."/>
            <person name="Arakawa K."/>
        </authorList>
    </citation>
    <scope>NUCLEOTIDE SEQUENCE</scope>
    <source>
        <tissue evidence="4">Whole body</tissue>
    </source>
</reference>
<dbReference type="GO" id="GO:1990174">
    <property type="term" value="F:phosphodiesterase decapping endonuclease activity"/>
    <property type="evidence" value="ECO:0007669"/>
    <property type="project" value="TreeGrafter"/>
</dbReference>
<dbReference type="SUPFAM" id="SSF55811">
    <property type="entry name" value="Nudix"/>
    <property type="match status" value="1"/>
</dbReference>
<dbReference type="OrthoDB" id="5950381at2759"/>
<evidence type="ECO:0000256" key="3">
    <source>
        <dbReference type="ARBA" id="ARBA00023242"/>
    </source>
</evidence>
<dbReference type="GO" id="GO:0005634">
    <property type="term" value="C:nucleus"/>
    <property type="evidence" value="ECO:0007669"/>
    <property type="project" value="UniProtKB-SubCell"/>
</dbReference>
<dbReference type="InterPro" id="IPR015797">
    <property type="entry name" value="NUDIX_hydrolase-like_dom_sf"/>
</dbReference>
<dbReference type="GO" id="GO:0016077">
    <property type="term" value="P:sno(s)RNA catabolic process"/>
    <property type="evidence" value="ECO:0007669"/>
    <property type="project" value="TreeGrafter"/>
</dbReference>
<dbReference type="InterPro" id="IPR054754">
    <property type="entry name" value="NudT16"/>
</dbReference>
<keyword evidence="2" id="KW-0694">RNA-binding</keyword>
<evidence type="ECO:0000313" key="4">
    <source>
        <dbReference type="EMBL" id="LAA03745.1"/>
    </source>
</evidence>
<dbReference type="GO" id="GO:0030515">
    <property type="term" value="F:snoRNA binding"/>
    <property type="evidence" value="ECO:0007669"/>
    <property type="project" value="TreeGrafter"/>
</dbReference>
<dbReference type="Gene3D" id="3.90.79.10">
    <property type="entry name" value="Nucleoside Triphosphate Pyrophosphohydrolase"/>
    <property type="match status" value="1"/>
</dbReference>
<dbReference type="AlphaFoldDB" id="A0A2L2Y9B1"/>
<organism evidence="4">
    <name type="scientific">Parasteatoda tepidariorum</name>
    <name type="common">Common house spider</name>
    <name type="synonym">Achaearanea tepidariorum</name>
    <dbReference type="NCBI Taxonomy" id="114398"/>
    <lineage>
        <taxon>Eukaryota</taxon>
        <taxon>Metazoa</taxon>
        <taxon>Ecdysozoa</taxon>
        <taxon>Arthropoda</taxon>
        <taxon>Chelicerata</taxon>
        <taxon>Arachnida</taxon>
        <taxon>Araneae</taxon>
        <taxon>Araneomorphae</taxon>
        <taxon>Entelegynae</taxon>
        <taxon>Araneoidea</taxon>
        <taxon>Theridiidae</taxon>
        <taxon>Parasteatoda</taxon>
    </lineage>
</organism>
<dbReference type="Pfam" id="PF22327">
    <property type="entry name" value="Nudt16-like"/>
    <property type="match status" value="1"/>
</dbReference>
<dbReference type="PANTHER" id="PTHR31699:SF1">
    <property type="entry name" value="U8 SNORNA-DECAPPING ENZYME"/>
    <property type="match status" value="1"/>
</dbReference>
<accession>A0A2L2Y9B1</accession>
<name>A0A2L2Y9B1_PARTP</name>
<dbReference type="GO" id="GO:0006402">
    <property type="term" value="P:mRNA catabolic process"/>
    <property type="evidence" value="ECO:0007669"/>
    <property type="project" value="TreeGrafter"/>
</dbReference>
<evidence type="ECO:0000256" key="2">
    <source>
        <dbReference type="ARBA" id="ARBA00022884"/>
    </source>
</evidence>
<comment type="subcellular location">
    <subcellularLocation>
        <location evidence="1">Nucleus</location>
    </subcellularLocation>
</comment>
<dbReference type="PANTHER" id="PTHR31699">
    <property type="entry name" value="NUDIX T16 FAMILY MEMBER"/>
    <property type="match status" value="1"/>
</dbReference>